<dbReference type="Gene3D" id="2.30.180.10">
    <property type="entry name" value="FAS1 domain"/>
    <property type="match status" value="2"/>
</dbReference>
<reference evidence="3" key="1">
    <citation type="journal article" date="2019" name="Int. J. Syst. Evol. Microbiol.">
        <title>The Global Catalogue of Microorganisms (GCM) 10K type strain sequencing project: providing services to taxonomists for standard genome sequencing and annotation.</title>
        <authorList>
            <consortium name="The Broad Institute Genomics Platform"/>
            <consortium name="The Broad Institute Genome Sequencing Center for Infectious Disease"/>
            <person name="Wu L."/>
            <person name="Ma J."/>
        </authorList>
    </citation>
    <scope>NUCLEOTIDE SEQUENCE [LARGE SCALE GENOMIC DNA]</scope>
    <source>
        <strain evidence="3">JCM 17705</strain>
    </source>
</reference>
<dbReference type="EMBL" id="BAABFT010000002">
    <property type="protein sequence ID" value="GAA4312361.1"/>
    <property type="molecule type" value="Genomic_DNA"/>
</dbReference>
<name>A0ABP8FWH5_9SPHI</name>
<evidence type="ECO:0000313" key="3">
    <source>
        <dbReference type="Proteomes" id="UP001500582"/>
    </source>
</evidence>
<dbReference type="PANTHER" id="PTHR10900">
    <property type="entry name" value="PERIOSTIN-RELATED"/>
    <property type="match status" value="1"/>
</dbReference>
<sequence length="356" mass="38429">MKTNIIKAFAGYQQALYGLVLLALTGMAGCKKDTPVAQPSGPDNSSTIKYVLNDNFTFSVVYGALTKVSLQDSLANAGPYTFIAPDNGAYLLMNIPALVTPYSFQFFTSGTLKNMMRYYTIDGEIALKKLPLTENKPYKTHTGGNIYISKYLNGTDTVTTVNGLKFTSMDNATSNGFIQVIPQIMNAEVYLNAVSYLHNDSTLTLFSAALQRSGLAASLLQGNEPYTLLAPSNMAFQQSAKLRLNLGVSTLDSILMADPVKLTTFLKSHIIKGRYFDGDFFRYFKADPESIVTLNANKITIGGNPAGFHAITFVSNGNKGIPAAIAAPAAYNPTIINSNIPCGNAVVHIINRVLIP</sequence>
<dbReference type="PANTHER" id="PTHR10900:SF77">
    <property type="entry name" value="FI19380P1"/>
    <property type="match status" value="1"/>
</dbReference>
<dbReference type="InterPro" id="IPR000782">
    <property type="entry name" value="FAS1_domain"/>
</dbReference>
<feature type="domain" description="FAS1" evidence="1">
    <location>
        <begin position="190"/>
        <end position="354"/>
    </location>
</feature>
<proteinExistence type="predicted"/>
<dbReference type="SMART" id="SM00554">
    <property type="entry name" value="FAS1"/>
    <property type="match status" value="2"/>
</dbReference>
<gene>
    <name evidence="2" type="ORF">GCM10023149_07690</name>
</gene>
<dbReference type="SUPFAM" id="SSF82153">
    <property type="entry name" value="FAS1 domain"/>
    <property type="match status" value="2"/>
</dbReference>
<dbReference type="Pfam" id="PF02469">
    <property type="entry name" value="Fasciclin"/>
    <property type="match status" value="2"/>
</dbReference>
<comment type="caution">
    <text evidence="2">The sequence shown here is derived from an EMBL/GenBank/DDBJ whole genome shotgun (WGS) entry which is preliminary data.</text>
</comment>
<organism evidence="2 3">
    <name type="scientific">Mucilaginibacter gynuensis</name>
    <dbReference type="NCBI Taxonomy" id="1302236"/>
    <lineage>
        <taxon>Bacteria</taxon>
        <taxon>Pseudomonadati</taxon>
        <taxon>Bacteroidota</taxon>
        <taxon>Sphingobacteriia</taxon>
        <taxon>Sphingobacteriales</taxon>
        <taxon>Sphingobacteriaceae</taxon>
        <taxon>Mucilaginibacter</taxon>
    </lineage>
</organism>
<accession>A0ABP8FWH5</accession>
<feature type="domain" description="FAS1" evidence="1">
    <location>
        <begin position="45"/>
        <end position="185"/>
    </location>
</feature>
<dbReference type="InterPro" id="IPR050904">
    <property type="entry name" value="Adhesion/Biosynth-related"/>
</dbReference>
<dbReference type="Proteomes" id="UP001500582">
    <property type="component" value="Unassembled WGS sequence"/>
</dbReference>
<dbReference type="PROSITE" id="PS50213">
    <property type="entry name" value="FAS1"/>
    <property type="match status" value="2"/>
</dbReference>
<dbReference type="RefSeq" id="WP_345209679.1">
    <property type="nucleotide sequence ID" value="NZ_BAABFT010000002.1"/>
</dbReference>
<dbReference type="InterPro" id="IPR036378">
    <property type="entry name" value="FAS1_dom_sf"/>
</dbReference>
<evidence type="ECO:0000259" key="1">
    <source>
        <dbReference type="PROSITE" id="PS50213"/>
    </source>
</evidence>
<evidence type="ECO:0000313" key="2">
    <source>
        <dbReference type="EMBL" id="GAA4312361.1"/>
    </source>
</evidence>
<dbReference type="PROSITE" id="PS51257">
    <property type="entry name" value="PROKAR_LIPOPROTEIN"/>
    <property type="match status" value="1"/>
</dbReference>
<protein>
    <recommendedName>
        <fullName evidence="1">FAS1 domain-containing protein</fullName>
    </recommendedName>
</protein>
<keyword evidence="3" id="KW-1185">Reference proteome</keyword>